<dbReference type="SUPFAM" id="SSF109604">
    <property type="entry name" value="HD-domain/PDEase-like"/>
    <property type="match status" value="1"/>
</dbReference>
<organism evidence="5 6">
    <name type="scientific">Polynucleobacter arcticus</name>
    <dbReference type="NCBI Taxonomy" id="1743165"/>
    <lineage>
        <taxon>Bacteria</taxon>
        <taxon>Pseudomonadati</taxon>
        <taxon>Pseudomonadota</taxon>
        <taxon>Betaproteobacteria</taxon>
        <taxon>Burkholderiales</taxon>
        <taxon>Burkholderiaceae</taxon>
        <taxon>Polynucleobacter</taxon>
    </lineage>
</organism>
<dbReference type="SMART" id="SM00091">
    <property type="entry name" value="PAS"/>
    <property type="match status" value="1"/>
</dbReference>
<dbReference type="InterPro" id="IPR035965">
    <property type="entry name" value="PAS-like_dom_sf"/>
</dbReference>
<dbReference type="PROSITE" id="PS50112">
    <property type="entry name" value="PAS"/>
    <property type="match status" value="1"/>
</dbReference>
<evidence type="ECO:0000259" key="4">
    <source>
        <dbReference type="PROSITE" id="PS51832"/>
    </source>
</evidence>
<dbReference type="Gene3D" id="3.30.450.20">
    <property type="entry name" value="PAS domain"/>
    <property type="match status" value="1"/>
</dbReference>
<dbReference type="Pfam" id="PF00989">
    <property type="entry name" value="PAS"/>
    <property type="match status" value="1"/>
</dbReference>
<dbReference type="PROSITE" id="PS50113">
    <property type="entry name" value="PAC"/>
    <property type="match status" value="1"/>
</dbReference>
<proteinExistence type="predicted"/>
<dbReference type="SUPFAM" id="SSF55785">
    <property type="entry name" value="PYP-like sensor domain (PAS domain)"/>
    <property type="match status" value="1"/>
</dbReference>
<accession>A0A6M9PV68</accession>
<dbReference type="CDD" id="cd00077">
    <property type="entry name" value="HDc"/>
    <property type="match status" value="1"/>
</dbReference>
<protein>
    <recommendedName>
        <fullName evidence="7">PAS/PAC sensor protein</fullName>
    </recommendedName>
</protein>
<dbReference type="Proteomes" id="UP000501090">
    <property type="component" value="Chromosome"/>
</dbReference>
<dbReference type="PANTHER" id="PTHR45228">
    <property type="entry name" value="CYCLIC DI-GMP PHOSPHODIESTERASE TM_0186-RELATED"/>
    <property type="match status" value="1"/>
</dbReference>
<dbReference type="KEGG" id="pard:DN92_01860"/>
<dbReference type="Gene3D" id="1.10.3210.10">
    <property type="entry name" value="Hypothetical protein af1432"/>
    <property type="match status" value="1"/>
</dbReference>
<dbReference type="SMART" id="SM00471">
    <property type="entry name" value="HDc"/>
    <property type="match status" value="1"/>
</dbReference>
<dbReference type="InterPro" id="IPR013767">
    <property type="entry name" value="PAS_fold"/>
</dbReference>
<sequence length="540" mass="60180">MPLPSSPSSSLKNTFEETLGQEAIARMAALVNASEDGIIGEDVHGVITSWNQSAEKIFGYTAQESIGKSTTFLLPSNRLTEESAILNRILKGESVGRLETERVCKGGHHITVSLITSPIYDLNSNLIGVLRIVRDITLQKNEAQALLDVNKELAFQNTEKARRAAELVIANEELAYQNEEKEKRVKELVFQNEEKAKRAAELVIANDEKAKRLHELVVANDELLYQNEEKAKRAAELVVANEELVHQNEQKAKRAAELVIAADEKAKRVHQLVVANDELLYQGEEKAKRAAELAVANEEKTKRVDELVIANLEKDKRAAELNASIKETHQTVHQMLSSLNALALARDNETGNHVIRTQHYVRAIATRLLEMGHYLDQINGQTIELMFNAAPLHDIGKVGIPDAILQKPGKLTDDEWTIMKTHTTIGENILSAAHLQSDKANPIINMAHKIAGSHHERWDGTGYPRGLKGEDIPLAGRIMAIADVYDALVSKRVYKPKWTYEEGISEILSLRALQFDPLIVDAFVLEESHFNEIAQLHHDA</sequence>
<feature type="coiled-coil region" evidence="1">
    <location>
        <begin position="162"/>
        <end position="198"/>
    </location>
</feature>
<evidence type="ECO:0000259" key="2">
    <source>
        <dbReference type="PROSITE" id="PS50112"/>
    </source>
</evidence>
<name>A0A6M9PV68_9BURK</name>
<evidence type="ECO:0000259" key="3">
    <source>
        <dbReference type="PROSITE" id="PS50113"/>
    </source>
</evidence>
<dbReference type="GO" id="GO:0006355">
    <property type="term" value="P:regulation of DNA-templated transcription"/>
    <property type="evidence" value="ECO:0007669"/>
    <property type="project" value="InterPro"/>
</dbReference>
<keyword evidence="1" id="KW-0175">Coiled coil</keyword>
<feature type="domain" description="HD-GYP" evidence="4">
    <location>
        <begin position="328"/>
        <end position="539"/>
    </location>
</feature>
<dbReference type="InterPro" id="IPR037522">
    <property type="entry name" value="HD_GYP_dom"/>
</dbReference>
<dbReference type="InterPro" id="IPR052020">
    <property type="entry name" value="Cyclic_di-GMP/3'3'-cGAMP_PDE"/>
</dbReference>
<dbReference type="InterPro" id="IPR003607">
    <property type="entry name" value="HD/PDEase_dom"/>
</dbReference>
<dbReference type="InterPro" id="IPR000014">
    <property type="entry name" value="PAS"/>
</dbReference>
<dbReference type="Pfam" id="PF13487">
    <property type="entry name" value="HD_5"/>
    <property type="match status" value="1"/>
</dbReference>
<evidence type="ECO:0008006" key="7">
    <source>
        <dbReference type="Google" id="ProtNLM"/>
    </source>
</evidence>
<dbReference type="EMBL" id="CP028940">
    <property type="protein sequence ID" value="QKM59883.1"/>
    <property type="molecule type" value="Genomic_DNA"/>
</dbReference>
<dbReference type="GO" id="GO:0008081">
    <property type="term" value="F:phosphoric diester hydrolase activity"/>
    <property type="evidence" value="ECO:0007669"/>
    <property type="project" value="UniProtKB-ARBA"/>
</dbReference>
<dbReference type="InterPro" id="IPR000700">
    <property type="entry name" value="PAS-assoc_C"/>
</dbReference>
<dbReference type="CDD" id="cd00130">
    <property type="entry name" value="PAS"/>
    <property type="match status" value="1"/>
</dbReference>
<feature type="domain" description="PAS" evidence="2">
    <location>
        <begin position="23"/>
        <end position="93"/>
    </location>
</feature>
<gene>
    <name evidence="5" type="ORF">DN92_01860</name>
</gene>
<keyword evidence="6" id="KW-1185">Reference proteome</keyword>
<reference evidence="5 6" key="1">
    <citation type="submission" date="2018-04" db="EMBL/GenBank/DDBJ databases">
        <title>Polynucleobacter sp. UK-Long2-W17 genome.</title>
        <authorList>
            <person name="Hahn M.W."/>
        </authorList>
    </citation>
    <scope>NUCLEOTIDE SEQUENCE [LARGE SCALE GENOMIC DNA]</scope>
    <source>
        <strain evidence="5 6">UK-Long2-W17</strain>
    </source>
</reference>
<dbReference type="PROSITE" id="PS51832">
    <property type="entry name" value="HD_GYP"/>
    <property type="match status" value="1"/>
</dbReference>
<dbReference type="AlphaFoldDB" id="A0A6M9PV68"/>
<dbReference type="RefSeq" id="WP_173959655.1">
    <property type="nucleotide sequence ID" value="NZ_CBCSCC010000014.1"/>
</dbReference>
<dbReference type="NCBIfam" id="TIGR00229">
    <property type="entry name" value="sensory_box"/>
    <property type="match status" value="1"/>
</dbReference>
<feature type="domain" description="PAC" evidence="3">
    <location>
        <begin position="96"/>
        <end position="148"/>
    </location>
</feature>
<evidence type="ECO:0000313" key="5">
    <source>
        <dbReference type="EMBL" id="QKM59883.1"/>
    </source>
</evidence>
<evidence type="ECO:0000313" key="6">
    <source>
        <dbReference type="Proteomes" id="UP000501090"/>
    </source>
</evidence>
<evidence type="ECO:0000256" key="1">
    <source>
        <dbReference type="SAM" id="Coils"/>
    </source>
</evidence>